<dbReference type="Gene3D" id="3.40.630.30">
    <property type="match status" value="1"/>
</dbReference>
<evidence type="ECO:0000256" key="2">
    <source>
        <dbReference type="ARBA" id="ARBA00023315"/>
    </source>
</evidence>
<evidence type="ECO:0000256" key="1">
    <source>
        <dbReference type="ARBA" id="ARBA00022679"/>
    </source>
</evidence>
<gene>
    <name evidence="4" type="ORF">J0656_16410</name>
</gene>
<keyword evidence="5" id="KW-1185">Reference proteome</keyword>
<dbReference type="Pfam" id="PF00583">
    <property type="entry name" value="Acetyltransf_1"/>
    <property type="match status" value="1"/>
</dbReference>
<comment type="caution">
    <text evidence="4">The sequence shown here is derived from an EMBL/GenBank/DDBJ whole genome shotgun (WGS) entry which is preliminary data.</text>
</comment>
<protein>
    <submittedName>
        <fullName evidence="4">GNAT family N-acetyltransferase</fullName>
    </submittedName>
</protein>
<keyword evidence="1" id="KW-0808">Transferase</keyword>
<evidence type="ECO:0000259" key="3">
    <source>
        <dbReference type="PROSITE" id="PS51186"/>
    </source>
</evidence>
<organism evidence="4 5">
    <name type="scientific">Flagellimonas aurea</name>
    <dbReference type="NCBI Taxonomy" id="2915619"/>
    <lineage>
        <taxon>Bacteria</taxon>
        <taxon>Pseudomonadati</taxon>
        <taxon>Bacteroidota</taxon>
        <taxon>Flavobacteriia</taxon>
        <taxon>Flavobacteriales</taxon>
        <taxon>Flavobacteriaceae</taxon>
        <taxon>Flagellimonas</taxon>
    </lineage>
</organism>
<accession>A0ABS3G8J9</accession>
<feature type="domain" description="N-acetyltransferase" evidence="3">
    <location>
        <begin position="1"/>
        <end position="150"/>
    </location>
</feature>
<dbReference type="Proteomes" id="UP000664044">
    <property type="component" value="Unassembled WGS sequence"/>
</dbReference>
<dbReference type="EMBL" id="JAFLNL010000010">
    <property type="protein sequence ID" value="MBO0355603.1"/>
    <property type="molecule type" value="Genomic_DNA"/>
</dbReference>
<dbReference type="InterPro" id="IPR051016">
    <property type="entry name" value="Diverse_Substrate_AcTransf"/>
</dbReference>
<dbReference type="CDD" id="cd04301">
    <property type="entry name" value="NAT_SF"/>
    <property type="match status" value="1"/>
</dbReference>
<dbReference type="PROSITE" id="PS51186">
    <property type="entry name" value="GNAT"/>
    <property type="match status" value="1"/>
</dbReference>
<dbReference type="PANTHER" id="PTHR10545:SF29">
    <property type="entry name" value="GH14572P-RELATED"/>
    <property type="match status" value="1"/>
</dbReference>
<name>A0ABS3G8J9_9FLAO</name>
<dbReference type="InterPro" id="IPR016181">
    <property type="entry name" value="Acyl_CoA_acyltransferase"/>
</dbReference>
<dbReference type="RefSeq" id="WP_207035853.1">
    <property type="nucleotide sequence ID" value="NZ_JAFLNL010000010.1"/>
</dbReference>
<proteinExistence type="predicted"/>
<keyword evidence="2" id="KW-0012">Acyltransferase</keyword>
<reference evidence="4 5" key="1">
    <citation type="submission" date="2021-03" db="EMBL/GenBank/DDBJ databases">
        <title>Muricauda lutimaris sp. nov. and Muricauda ruestringensis sp. nov, two marine members of the Flavobacteriaceae isolated from deep sea sediments of Western Pacific.</title>
        <authorList>
            <person name="Zhao S."/>
            <person name="Liu R."/>
        </authorList>
    </citation>
    <scope>NUCLEOTIDE SEQUENCE [LARGE SCALE GENOMIC DNA]</scope>
    <source>
        <strain evidence="4 5">BC31-1-A7</strain>
    </source>
</reference>
<sequence>MEIKRIKKSESHLVIGLFDKYRVFYKQEPDLALAKEFIQARLNNDESIIFVAIKEGQPVGFTQLYPKYSSVRTTLNWILNDLYVETRYRKMGVGEKLISTAMDFAQKRGSKFVELSTAVDNIIAQGLYERIGFQKQTPETDFYTYRINLDR</sequence>
<evidence type="ECO:0000313" key="4">
    <source>
        <dbReference type="EMBL" id="MBO0355603.1"/>
    </source>
</evidence>
<dbReference type="SUPFAM" id="SSF55729">
    <property type="entry name" value="Acyl-CoA N-acyltransferases (Nat)"/>
    <property type="match status" value="1"/>
</dbReference>
<evidence type="ECO:0000313" key="5">
    <source>
        <dbReference type="Proteomes" id="UP000664044"/>
    </source>
</evidence>
<dbReference type="PANTHER" id="PTHR10545">
    <property type="entry name" value="DIAMINE N-ACETYLTRANSFERASE"/>
    <property type="match status" value="1"/>
</dbReference>
<dbReference type="InterPro" id="IPR000182">
    <property type="entry name" value="GNAT_dom"/>
</dbReference>